<dbReference type="EMBL" id="WOCE01000020">
    <property type="protein sequence ID" value="KAE9591004.1"/>
    <property type="molecule type" value="Genomic_DNA"/>
</dbReference>
<organism evidence="3 4">
    <name type="scientific">Lupinus albus</name>
    <name type="common">White lupine</name>
    <name type="synonym">Lupinus termis</name>
    <dbReference type="NCBI Taxonomy" id="3870"/>
    <lineage>
        <taxon>Eukaryota</taxon>
        <taxon>Viridiplantae</taxon>
        <taxon>Streptophyta</taxon>
        <taxon>Embryophyta</taxon>
        <taxon>Tracheophyta</taxon>
        <taxon>Spermatophyta</taxon>
        <taxon>Magnoliopsida</taxon>
        <taxon>eudicotyledons</taxon>
        <taxon>Gunneridae</taxon>
        <taxon>Pentapetalae</taxon>
        <taxon>rosids</taxon>
        <taxon>fabids</taxon>
        <taxon>Fabales</taxon>
        <taxon>Fabaceae</taxon>
        <taxon>Papilionoideae</taxon>
        <taxon>50 kb inversion clade</taxon>
        <taxon>genistoids sensu lato</taxon>
        <taxon>core genistoids</taxon>
        <taxon>Genisteae</taxon>
        <taxon>Lupinus</taxon>
    </lineage>
</organism>
<dbReference type="FunFam" id="3.30.70.80:FF:000003">
    <property type="entry name" value="Subtilisin-like protease SBT1.9"/>
    <property type="match status" value="1"/>
</dbReference>
<comment type="caution">
    <text evidence="3">The sequence shown here is derived from an EMBL/GenBank/DDBJ whole genome shotgun (WGS) entry which is preliminary data.</text>
</comment>
<dbReference type="InterPro" id="IPR036852">
    <property type="entry name" value="Peptidase_S8/S53_dom_sf"/>
</dbReference>
<proteinExistence type="predicted"/>
<feature type="domain" description="Inhibitor I9" evidence="2">
    <location>
        <begin position="30"/>
        <end position="110"/>
    </location>
</feature>
<dbReference type="SUPFAM" id="SSF52743">
    <property type="entry name" value="Subtilisin-like"/>
    <property type="match status" value="1"/>
</dbReference>
<evidence type="ECO:0000313" key="3">
    <source>
        <dbReference type="EMBL" id="KAE9591004.1"/>
    </source>
</evidence>
<dbReference type="InterPro" id="IPR037045">
    <property type="entry name" value="S8pro/Inhibitor_I9_sf"/>
</dbReference>
<dbReference type="PANTHER" id="PTHR48222:SF4">
    <property type="entry name" value="PROTEINASE INHIBITOR, PROPEPTIDE"/>
    <property type="match status" value="1"/>
</dbReference>
<sequence>MESLSKVQLFFLTFCTILIITTTHAQTLQTYLVQLHPHGITSSTFTSKIKWHLSFLQQTISSYDDPSSRLLYSYRSAMDGFAARLTESELEYLQKLPDVISIWPDRQVQIQTTYSYKFLGLNPARESG</sequence>
<gene>
    <name evidence="3" type="ORF">Lalb_Chr20g0113571</name>
</gene>
<name>A0A6A4NTI7_LUPAL</name>
<dbReference type="GO" id="GO:0004252">
    <property type="term" value="F:serine-type endopeptidase activity"/>
    <property type="evidence" value="ECO:0007669"/>
    <property type="project" value="InterPro"/>
</dbReference>
<evidence type="ECO:0000259" key="2">
    <source>
        <dbReference type="Pfam" id="PF05922"/>
    </source>
</evidence>
<dbReference type="GO" id="GO:0006508">
    <property type="term" value="P:proteolysis"/>
    <property type="evidence" value="ECO:0007669"/>
    <property type="project" value="InterPro"/>
</dbReference>
<dbReference type="OrthoDB" id="206201at2759"/>
<evidence type="ECO:0000313" key="4">
    <source>
        <dbReference type="Proteomes" id="UP000447434"/>
    </source>
</evidence>
<dbReference type="Gene3D" id="3.30.70.80">
    <property type="entry name" value="Peptidase S8 propeptide/proteinase inhibitor I9"/>
    <property type="match status" value="1"/>
</dbReference>
<feature type="signal peptide" evidence="1">
    <location>
        <begin position="1"/>
        <end position="25"/>
    </location>
</feature>
<dbReference type="Proteomes" id="UP000447434">
    <property type="component" value="Chromosome 20"/>
</dbReference>
<keyword evidence="4" id="KW-1185">Reference proteome</keyword>
<dbReference type="Pfam" id="PF05922">
    <property type="entry name" value="Inhibitor_I9"/>
    <property type="match status" value="1"/>
</dbReference>
<evidence type="ECO:0000256" key="1">
    <source>
        <dbReference type="SAM" id="SignalP"/>
    </source>
</evidence>
<feature type="chain" id="PRO_5025398330" evidence="1">
    <location>
        <begin position="26"/>
        <end position="128"/>
    </location>
</feature>
<protein>
    <submittedName>
        <fullName evidence="3">Putative tripeptidyl-peptidase II</fullName>
    </submittedName>
</protein>
<keyword evidence="1" id="KW-0732">Signal</keyword>
<dbReference type="InterPro" id="IPR010259">
    <property type="entry name" value="S8pro/Inhibitor_I9"/>
</dbReference>
<dbReference type="PANTHER" id="PTHR48222">
    <property type="entry name" value="PROTEINASE INHIBITOR, PROPEPTIDE"/>
    <property type="match status" value="1"/>
</dbReference>
<reference evidence="4" key="1">
    <citation type="journal article" date="2020" name="Nat. Commun.">
        <title>Genome sequence of the cluster root forming white lupin.</title>
        <authorList>
            <person name="Hufnagel B."/>
            <person name="Marques A."/>
            <person name="Soriano A."/>
            <person name="Marques L."/>
            <person name="Divol F."/>
            <person name="Doumas P."/>
            <person name="Sallet E."/>
            <person name="Mancinotti D."/>
            <person name="Carrere S."/>
            <person name="Marande W."/>
            <person name="Arribat S."/>
            <person name="Keller J."/>
            <person name="Huneau C."/>
            <person name="Blein T."/>
            <person name="Aime D."/>
            <person name="Laguerre M."/>
            <person name="Taylor J."/>
            <person name="Schubert V."/>
            <person name="Nelson M."/>
            <person name="Geu-Flores F."/>
            <person name="Crespi M."/>
            <person name="Gallardo-Guerrero K."/>
            <person name="Delaux P.-M."/>
            <person name="Salse J."/>
            <person name="Berges H."/>
            <person name="Guyot R."/>
            <person name="Gouzy J."/>
            <person name="Peret B."/>
        </authorList>
    </citation>
    <scope>NUCLEOTIDE SEQUENCE [LARGE SCALE GENOMIC DNA]</scope>
    <source>
        <strain evidence="4">cv. Amiga</strain>
    </source>
</reference>
<accession>A0A6A4NTI7</accession>
<dbReference type="AlphaFoldDB" id="A0A6A4NTI7"/>